<evidence type="ECO:0000313" key="2">
    <source>
        <dbReference type="EMBL" id="CCI11504.1"/>
    </source>
</evidence>
<gene>
    <name evidence="2" type="ORF">BN9_130400</name>
</gene>
<dbReference type="Proteomes" id="UP000053237">
    <property type="component" value="Unassembled WGS sequence"/>
</dbReference>
<name>A0A024FXY9_9STRA</name>
<organism evidence="2 3">
    <name type="scientific">Albugo candida</name>
    <dbReference type="NCBI Taxonomy" id="65357"/>
    <lineage>
        <taxon>Eukaryota</taxon>
        <taxon>Sar</taxon>
        <taxon>Stramenopiles</taxon>
        <taxon>Oomycota</taxon>
        <taxon>Peronosporomycetes</taxon>
        <taxon>Albuginales</taxon>
        <taxon>Albuginaceae</taxon>
        <taxon>Albugo</taxon>
    </lineage>
</organism>
<feature type="region of interest" description="Disordered" evidence="1">
    <location>
        <begin position="1"/>
        <end position="20"/>
    </location>
</feature>
<reference evidence="2 3" key="1">
    <citation type="submission" date="2012-05" db="EMBL/GenBank/DDBJ databases">
        <title>Recombination and specialization in a pathogen metapopulation.</title>
        <authorList>
            <person name="Gardiner A."/>
            <person name="Kemen E."/>
            <person name="Schultz-Larsen T."/>
            <person name="MacLean D."/>
            <person name="Van Oosterhout C."/>
            <person name="Jones J.D.G."/>
        </authorList>
    </citation>
    <scope>NUCLEOTIDE SEQUENCE [LARGE SCALE GENOMIC DNA]</scope>
    <source>
        <strain evidence="2 3">Ac Nc2</strain>
    </source>
</reference>
<evidence type="ECO:0000256" key="1">
    <source>
        <dbReference type="SAM" id="MobiDB-lite"/>
    </source>
</evidence>
<dbReference type="AlphaFoldDB" id="A0A024FXY9"/>
<comment type="caution">
    <text evidence="2">The sequence shown here is derived from an EMBL/GenBank/DDBJ whole genome shotgun (WGS) entry which is preliminary data.</text>
</comment>
<accession>A0A024FXY9</accession>
<dbReference type="EMBL" id="CAIX01001131">
    <property type="protein sequence ID" value="CCI11504.1"/>
    <property type="molecule type" value="Genomic_DNA"/>
</dbReference>
<evidence type="ECO:0000313" key="3">
    <source>
        <dbReference type="Proteomes" id="UP000053237"/>
    </source>
</evidence>
<protein>
    <submittedName>
        <fullName evidence="2">Uncharacterized protein</fullName>
    </submittedName>
</protein>
<feature type="compositionally biased region" description="Basic and acidic residues" evidence="1">
    <location>
        <begin position="1"/>
        <end position="14"/>
    </location>
</feature>
<proteinExistence type="predicted"/>
<sequence length="313" mass="35716">MIHEAVKSAKEYGKEANPTANRMNQINSDIRGMISSESNFKLGWLISRHEVKSGAKENSMTDKKSLQKIQEILFLEAFLSTKRWSCGFLDASQSRRPELLNCIIDKVAGKNGFFLVTSPSVTKLIILFDSYAINDYTLRVGTKIYCYDSPYSGVKKHVDCDDYRNQHITNPIVYQELWMFENVIPENKPCLFIPQILTTFETCGDCMKSFFYAVTGGAERTLESNYVWEWPRNQHAVFGCDSLKRFTQGLCVTCLAGERTVSPLNSNSFCFLVQVKLGSRPINRSFYAGCTSKQRKLFGELNQFEYYTVPKGE</sequence>
<keyword evidence="3" id="KW-1185">Reference proteome</keyword>
<dbReference type="InParanoid" id="A0A024FXY9"/>